<dbReference type="STRING" id="1962155.B1813_10460"/>
<comment type="caution">
    <text evidence="5">The sequence shown here is derived from an EMBL/GenBank/DDBJ whole genome shotgun (WGS) entry which is preliminary data.</text>
</comment>
<dbReference type="Proteomes" id="UP000192591">
    <property type="component" value="Unassembled WGS sequence"/>
</dbReference>
<dbReference type="RefSeq" id="WP_024875100.1">
    <property type="nucleotide sequence ID" value="NZ_AZUM01000002.1"/>
</dbReference>
<reference evidence="5 6" key="1">
    <citation type="submission" date="2017-02" db="EMBL/GenBank/DDBJ databases">
        <title>Draft genome of Saccharomonospora sp. 154.</title>
        <authorList>
            <person name="Alonso-Carmona G.S."/>
            <person name="De La Haba R."/>
            <person name="Vera-Gargallo B."/>
            <person name="Sandoval-Trujillo A.H."/>
            <person name="Ramirez-Duran N."/>
            <person name="Ventosa A."/>
        </authorList>
    </citation>
    <scope>NUCLEOTIDE SEQUENCE [LARGE SCALE GENOMIC DNA]</scope>
    <source>
        <strain evidence="5 6">LRS4.154</strain>
    </source>
</reference>
<evidence type="ECO:0000313" key="5">
    <source>
        <dbReference type="EMBL" id="OQO92588.1"/>
    </source>
</evidence>
<dbReference type="PANTHER" id="PTHR43649:SF31">
    <property type="entry name" value="SN-GLYCEROL-3-PHOSPHATE-BINDING PERIPLASMIC PROTEIN UGPB"/>
    <property type="match status" value="1"/>
</dbReference>
<evidence type="ECO:0000256" key="3">
    <source>
        <dbReference type="ARBA" id="ARBA00022448"/>
    </source>
</evidence>
<accession>A0A1V9A6B4</accession>
<dbReference type="Pfam" id="PF13416">
    <property type="entry name" value="SBP_bac_8"/>
    <property type="match status" value="1"/>
</dbReference>
<proteinExistence type="inferred from homology"/>
<evidence type="ECO:0000313" key="6">
    <source>
        <dbReference type="Proteomes" id="UP000192591"/>
    </source>
</evidence>
<keyword evidence="6" id="KW-1185">Reference proteome</keyword>
<protein>
    <submittedName>
        <fullName evidence="5">Phosphate ABC transporter</fullName>
    </submittedName>
</protein>
<dbReference type="AlphaFoldDB" id="A0A1V9A6B4"/>
<comment type="similarity">
    <text evidence="2">Belongs to the bacterial solute-binding protein 1 family.</text>
</comment>
<dbReference type="InterPro" id="IPR006059">
    <property type="entry name" value="SBP"/>
</dbReference>
<keyword evidence="3" id="KW-0813">Transport</keyword>
<dbReference type="PANTHER" id="PTHR43649">
    <property type="entry name" value="ARABINOSE-BINDING PROTEIN-RELATED"/>
    <property type="match status" value="1"/>
</dbReference>
<dbReference type="OrthoDB" id="9780991at2"/>
<dbReference type="Gene3D" id="3.40.190.10">
    <property type="entry name" value="Periplasmic binding protein-like II"/>
    <property type="match status" value="2"/>
</dbReference>
<dbReference type="EMBL" id="MWIH01000005">
    <property type="protein sequence ID" value="OQO92588.1"/>
    <property type="molecule type" value="Genomic_DNA"/>
</dbReference>
<dbReference type="InterPro" id="IPR050490">
    <property type="entry name" value="Bact_solute-bd_prot1"/>
</dbReference>
<dbReference type="GO" id="GO:0030313">
    <property type="term" value="C:cell envelope"/>
    <property type="evidence" value="ECO:0007669"/>
    <property type="project" value="UniProtKB-SubCell"/>
</dbReference>
<dbReference type="SUPFAM" id="SSF53850">
    <property type="entry name" value="Periplasmic binding protein-like II"/>
    <property type="match status" value="1"/>
</dbReference>
<keyword evidence="4" id="KW-0732">Signal</keyword>
<evidence type="ECO:0000256" key="2">
    <source>
        <dbReference type="ARBA" id="ARBA00008520"/>
    </source>
</evidence>
<evidence type="ECO:0000256" key="1">
    <source>
        <dbReference type="ARBA" id="ARBA00004196"/>
    </source>
</evidence>
<comment type="subcellular location">
    <subcellularLocation>
        <location evidence="1">Cell envelope</location>
    </subcellularLocation>
</comment>
<organism evidence="5 6">
    <name type="scientific">Saccharomonospora piscinae</name>
    <dbReference type="NCBI Taxonomy" id="687388"/>
    <lineage>
        <taxon>Bacteria</taxon>
        <taxon>Bacillati</taxon>
        <taxon>Actinomycetota</taxon>
        <taxon>Actinomycetes</taxon>
        <taxon>Pseudonocardiales</taxon>
        <taxon>Pseudonocardiaceae</taxon>
        <taxon>Saccharomonospora</taxon>
    </lineage>
</organism>
<gene>
    <name evidence="5" type="ORF">B1813_10460</name>
</gene>
<name>A0A1V9A6B4_SACPI</name>
<evidence type="ECO:0000256" key="4">
    <source>
        <dbReference type="ARBA" id="ARBA00022729"/>
    </source>
</evidence>
<sequence>MSDRTVVEAWLADLTFPYYMDTLHARAREFERAHPEYEIRVRGVYFEDMPGAVARGVREGTTPAIAEYYYTETPHALDEVDSTGRPVFTSVSEAVGGRAEILGERVVLDDLLPALRAQYTCYGELRSLPTVATTYNLFTNVTMLKAAGVSEVPRTWQELRAACERVVASPSGPSHAIGWANHGIPFQHAMAVQGGKIADNGNGRNGRARTIDFTSPEMLAWVSWWRALHKDGLYEYSGELGDWFGTFELFAQQRLAFRMSSSNDIGTTAEAAEEAGFELAVSRFPYNADTPYHGNVVAGTSLWLADGLDERTRDGALAFMQFLANPQHVAEYHKEHSFIPVTGAGYSLLRQQGWFDEHPHHLAPHEQLESTTATGRPGAGALVGDYFRIQDLLAAAMHDVLVRDVDPMERLARASADAQVLLDEYLEQRPDSPWR</sequence>